<evidence type="ECO:0000256" key="3">
    <source>
        <dbReference type="ARBA" id="ARBA00023125"/>
    </source>
</evidence>
<keyword evidence="3 5" id="KW-0238">DNA-binding</keyword>
<keyword evidence="1" id="KW-0678">Repressor</keyword>
<dbReference type="RefSeq" id="WP_386671544.1">
    <property type="nucleotide sequence ID" value="NZ_JBHLTG010000005.1"/>
</dbReference>
<evidence type="ECO:0000259" key="6">
    <source>
        <dbReference type="PROSITE" id="PS50977"/>
    </source>
</evidence>
<keyword evidence="4" id="KW-0804">Transcription</keyword>
<keyword evidence="2" id="KW-0805">Transcription regulation</keyword>
<dbReference type="Pfam" id="PF00440">
    <property type="entry name" value="TetR_N"/>
    <property type="match status" value="1"/>
</dbReference>
<protein>
    <submittedName>
        <fullName evidence="7">TetR/AcrR family transcriptional regulator</fullName>
    </submittedName>
</protein>
<dbReference type="SUPFAM" id="SSF46689">
    <property type="entry name" value="Homeodomain-like"/>
    <property type="match status" value="1"/>
</dbReference>
<evidence type="ECO:0000256" key="2">
    <source>
        <dbReference type="ARBA" id="ARBA00023015"/>
    </source>
</evidence>
<evidence type="ECO:0000256" key="5">
    <source>
        <dbReference type="PROSITE-ProRule" id="PRU00335"/>
    </source>
</evidence>
<evidence type="ECO:0000313" key="7">
    <source>
        <dbReference type="EMBL" id="MFC0680103.1"/>
    </source>
</evidence>
<dbReference type="Gene3D" id="1.10.357.10">
    <property type="entry name" value="Tetracycline Repressor, domain 2"/>
    <property type="match status" value="1"/>
</dbReference>
<dbReference type="InterPro" id="IPR009057">
    <property type="entry name" value="Homeodomain-like_sf"/>
</dbReference>
<name>A0ABV6RSZ2_9GAMM</name>
<proteinExistence type="predicted"/>
<keyword evidence="8" id="KW-1185">Reference proteome</keyword>
<dbReference type="InterPro" id="IPR001647">
    <property type="entry name" value="HTH_TetR"/>
</dbReference>
<evidence type="ECO:0000256" key="4">
    <source>
        <dbReference type="ARBA" id="ARBA00023163"/>
    </source>
</evidence>
<dbReference type="Proteomes" id="UP001589896">
    <property type="component" value="Unassembled WGS sequence"/>
</dbReference>
<dbReference type="PANTHER" id="PTHR30055">
    <property type="entry name" value="HTH-TYPE TRANSCRIPTIONAL REGULATOR RUTR"/>
    <property type="match status" value="1"/>
</dbReference>
<evidence type="ECO:0000313" key="8">
    <source>
        <dbReference type="Proteomes" id="UP001589896"/>
    </source>
</evidence>
<feature type="DNA-binding region" description="H-T-H motif" evidence="5">
    <location>
        <begin position="39"/>
        <end position="58"/>
    </location>
</feature>
<accession>A0ABV6RSZ2</accession>
<feature type="domain" description="HTH tetR-type" evidence="6">
    <location>
        <begin position="16"/>
        <end position="76"/>
    </location>
</feature>
<dbReference type="PRINTS" id="PR00455">
    <property type="entry name" value="HTHTETR"/>
</dbReference>
<dbReference type="PANTHER" id="PTHR30055:SF200">
    <property type="entry name" value="HTH-TYPE TRANSCRIPTIONAL REPRESSOR BDCR"/>
    <property type="match status" value="1"/>
</dbReference>
<dbReference type="Pfam" id="PF13977">
    <property type="entry name" value="TetR_C_6"/>
    <property type="match status" value="1"/>
</dbReference>
<dbReference type="InterPro" id="IPR039538">
    <property type="entry name" value="BetI_C"/>
</dbReference>
<dbReference type="InterPro" id="IPR036271">
    <property type="entry name" value="Tet_transcr_reg_TetR-rel_C_sf"/>
</dbReference>
<dbReference type="PROSITE" id="PS50977">
    <property type="entry name" value="HTH_TETR_2"/>
    <property type="match status" value="1"/>
</dbReference>
<reference evidence="7 8" key="1">
    <citation type="submission" date="2024-09" db="EMBL/GenBank/DDBJ databases">
        <authorList>
            <person name="Sun Q."/>
            <person name="Mori K."/>
        </authorList>
    </citation>
    <scope>NUCLEOTIDE SEQUENCE [LARGE SCALE GENOMIC DNA]</scope>
    <source>
        <strain evidence="7 8">KCTC 23076</strain>
    </source>
</reference>
<organism evidence="7 8">
    <name type="scientific">Lysobacter korlensis</name>
    <dbReference type="NCBI Taxonomy" id="553636"/>
    <lineage>
        <taxon>Bacteria</taxon>
        <taxon>Pseudomonadati</taxon>
        <taxon>Pseudomonadota</taxon>
        <taxon>Gammaproteobacteria</taxon>
        <taxon>Lysobacterales</taxon>
        <taxon>Lysobacteraceae</taxon>
        <taxon>Lysobacter</taxon>
    </lineage>
</organism>
<dbReference type="InterPro" id="IPR050109">
    <property type="entry name" value="HTH-type_TetR-like_transc_reg"/>
</dbReference>
<dbReference type="SUPFAM" id="SSF48498">
    <property type="entry name" value="Tetracyclin repressor-like, C-terminal domain"/>
    <property type="match status" value="1"/>
</dbReference>
<gene>
    <name evidence="7" type="ORF">ACFFGH_19890</name>
</gene>
<dbReference type="EMBL" id="JBHLTG010000005">
    <property type="protein sequence ID" value="MFC0680103.1"/>
    <property type="molecule type" value="Genomic_DNA"/>
</dbReference>
<comment type="caution">
    <text evidence="7">The sequence shown here is derived from an EMBL/GenBank/DDBJ whole genome shotgun (WGS) entry which is preliminary data.</text>
</comment>
<evidence type="ECO:0000256" key="1">
    <source>
        <dbReference type="ARBA" id="ARBA00022491"/>
    </source>
</evidence>
<sequence length="204" mass="21815">MTTQADAPTRQRHAPEVRRALILKAAQDIIAEHGYPAASARTVAARCGISPGTLTYHFPSIDALLGAALREASIGYTNSAIRSARSVSGAHDRLMCLIDAALPSSAKSLRNWRLWIEYWARASHLPDLAALHSERYAEWRSTFAETVAEGVESGEFRAVDPGSTALTLVALLDGLGLQTVIGDSAVSVSTARAVLDDYVSSLRA</sequence>